<dbReference type="PRINTS" id="PR00420">
    <property type="entry name" value="RNGMNOXGNASE"/>
</dbReference>
<evidence type="ECO:0000313" key="9">
    <source>
        <dbReference type="EMBL" id="KAI9275744.1"/>
    </source>
</evidence>
<feature type="compositionally biased region" description="Low complexity" evidence="6">
    <location>
        <begin position="593"/>
        <end position="624"/>
    </location>
</feature>
<dbReference type="SUPFAM" id="SSF52833">
    <property type="entry name" value="Thioredoxin-like"/>
    <property type="match status" value="1"/>
</dbReference>
<keyword evidence="3" id="KW-0285">Flavoprotein</keyword>
<feature type="region of interest" description="Disordered" evidence="6">
    <location>
        <begin position="729"/>
        <end position="748"/>
    </location>
</feature>
<feature type="region of interest" description="Disordered" evidence="6">
    <location>
        <begin position="502"/>
        <end position="577"/>
    </location>
</feature>
<feature type="domain" description="FAD-binding" evidence="7">
    <location>
        <begin position="8"/>
        <end position="380"/>
    </location>
</feature>
<dbReference type="InterPro" id="IPR036249">
    <property type="entry name" value="Thioredoxin-like_sf"/>
</dbReference>
<dbReference type="PANTHER" id="PTHR43004:SF19">
    <property type="entry name" value="BINDING MONOOXYGENASE, PUTATIVE (JCVI)-RELATED"/>
    <property type="match status" value="1"/>
</dbReference>
<dbReference type="Gene3D" id="3.40.30.20">
    <property type="match status" value="1"/>
</dbReference>
<feature type="compositionally biased region" description="Polar residues" evidence="6">
    <location>
        <begin position="165"/>
        <end position="176"/>
    </location>
</feature>
<comment type="similarity">
    <text evidence="2">Belongs to the PheA/TfdB FAD monooxygenase family.</text>
</comment>
<dbReference type="InterPro" id="IPR036188">
    <property type="entry name" value="FAD/NAD-bd_sf"/>
</dbReference>
<sequence length="889" mass="98539">MSEDENKSDVLIVGAGPTGLYAALLLSHMGCSVCIIDKKKPNSSNQNPTYLWSPRSLQLFQAFDLVNPLLEHGFRHWGLDTYTNKGNGNTAVTASRHKHSVWENDATEFSWSLSCESDQVCRVLSDALAQRKGVHVRYQHELIDMEDCEENDTCLATILPTHTTVGNGTKGRSNSNNKHHHNEDDLPSQAPYYWKSRIVLGADGTHSFVRQKLGIAYERRKSSSVFYTIEATVTTNFPAARKMAVVNKGPNSLFYIGHRDNRAYISFEHKPKWSQLTIDDDVPLILAQRHVKSIMEPYQIEFKPLSYRRWAATERTSEEFSVNRRYFLAGGAAQSICPEGILTSDLGLEQVNNLCWKLFLCLKHRGSPELLDTYDQECRSKLSDTREASHALIHLFSQNIPTNGLGLNSTPSRELIYLLNRTKHGFIGEAPYHANILNIDTASTLSIISSEHAHDTIQAVTASFTKRAQNKIILGAPGTLAPNSKLKPYTLFTLLVNAKETATPPGSIANGTKPSLTSNNLNGSKTSITNATTTTSTGAAGTATATTTTEKDDRPPRTSSRRWTRTRSNSAGGSSSATAASWLLSPIIKRNNTSSHTSSSSNGTSTTSTTTTAAAASSTTSLTTAERWRKIRTNNYSILDRMSQTASTSAFRIVVFCQSLTDPENLATLQRFRRHLEEPHSFMQRYEKLHSNHPLLSSSWMFEEPTNKRSSALSLSSISHRSSISSNHNNRFMFNSPPTSPVSTIRTSLDQPRSTSSFDFVRPSCDTAFTNTSMGTTPPSLFSFLYITSSSRTEIGKFLSDTKPAVVHAAFPLGLDKVYLDHDQQAHTLYNIRHNPSVVVIRPDGYIGACVRLQHDFDFEKLDAYFDAFLRPPIDLTSAAAMAADYYDL</sequence>
<feature type="compositionally biased region" description="Polar residues" evidence="6">
    <location>
        <begin position="730"/>
        <end position="748"/>
    </location>
</feature>
<dbReference type="Pfam" id="PF01494">
    <property type="entry name" value="FAD_binding_3"/>
    <property type="match status" value="1"/>
</dbReference>
<dbReference type="InterPro" id="IPR038220">
    <property type="entry name" value="PHOX_C_sf"/>
</dbReference>
<reference evidence="9" key="1">
    <citation type="journal article" date="2022" name="IScience">
        <title>Evolution of zygomycete secretomes and the origins of terrestrial fungal ecologies.</title>
        <authorList>
            <person name="Chang Y."/>
            <person name="Wang Y."/>
            <person name="Mondo S."/>
            <person name="Ahrendt S."/>
            <person name="Andreopoulos W."/>
            <person name="Barry K."/>
            <person name="Beard J."/>
            <person name="Benny G.L."/>
            <person name="Blankenship S."/>
            <person name="Bonito G."/>
            <person name="Cuomo C."/>
            <person name="Desiro A."/>
            <person name="Gervers K.A."/>
            <person name="Hundley H."/>
            <person name="Kuo A."/>
            <person name="LaButti K."/>
            <person name="Lang B.F."/>
            <person name="Lipzen A."/>
            <person name="O'Donnell K."/>
            <person name="Pangilinan J."/>
            <person name="Reynolds N."/>
            <person name="Sandor L."/>
            <person name="Smith M.E."/>
            <person name="Tsang A."/>
            <person name="Grigoriev I.V."/>
            <person name="Stajich J.E."/>
            <person name="Spatafora J.W."/>
        </authorList>
    </citation>
    <scope>NUCLEOTIDE SEQUENCE</scope>
    <source>
        <strain evidence="9">RSA 2281</strain>
    </source>
</reference>
<dbReference type="Proteomes" id="UP001209540">
    <property type="component" value="Unassembled WGS sequence"/>
</dbReference>
<dbReference type="GO" id="GO:0071949">
    <property type="term" value="F:FAD binding"/>
    <property type="evidence" value="ECO:0007669"/>
    <property type="project" value="InterPro"/>
</dbReference>
<evidence type="ECO:0000256" key="6">
    <source>
        <dbReference type="SAM" id="MobiDB-lite"/>
    </source>
</evidence>
<dbReference type="GO" id="GO:0016709">
    <property type="term" value="F:oxidoreductase activity, acting on paired donors, with incorporation or reduction of molecular oxygen, NAD(P)H as one donor, and incorporation of one atom of oxygen"/>
    <property type="evidence" value="ECO:0007669"/>
    <property type="project" value="UniProtKB-ARBA"/>
</dbReference>
<evidence type="ECO:0000256" key="4">
    <source>
        <dbReference type="ARBA" id="ARBA00022827"/>
    </source>
</evidence>
<feature type="region of interest" description="Disordered" evidence="6">
    <location>
        <begin position="165"/>
        <end position="186"/>
    </location>
</feature>
<evidence type="ECO:0000256" key="2">
    <source>
        <dbReference type="ARBA" id="ARBA00007801"/>
    </source>
</evidence>
<dbReference type="Gene3D" id="3.50.50.60">
    <property type="entry name" value="FAD/NAD(P)-binding domain"/>
    <property type="match status" value="1"/>
</dbReference>
<reference evidence="9" key="2">
    <citation type="submission" date="2023-02" db="EMBL/GenBank/DDBJ databases">
        <authorList>
            <consortium name="DOE Joint Genome Institute"/>
            <person name="Mondo S.J."/>
            <person name="Chang Y."/>
            <person name="Wang Y."/>
            <person name="Ahrendt S."/>
            <person name="Andreopoulos W."/>
            <person name="Barry K."/>
            <person name="Beard J."/>
            <person name="Benny G.L."/>
            <person name="Blankenship S."/>
            <person name="Bonito G."/>
            <person name="Cuomo C."/>
            <person name="Desiro A."/>
            <person name="Gervers K.A."/>
            <person name="Hundley H."/>
            <person name="Kuo A."/>
            <person name="LaButti K."/>
            <person name="Lang B.F."/>
            <person name="Lipzen A."/>
            <person name="O'Donnell K."/>
            <person name="Pangilinan J."/>
            <person name="Reynolds N."/>
            <person name="Sandor L."/>
            <person name="Smith M.W."/>
            <person name="Tsang A."/>
            <person name="Grigoriev I.V."/>
            <person name="Stajich J.E."/>
            <person name="Spatafora J.W."/>
        </authorList>
    </citation>
    <scope>NUCLEOTIDE SEQUENCE</scope>
    <source>
        <strain evidence="9">RSA 2281</strain>
    </source>
</reference>
<comment type="caution">
    <text evidence="9">The sequence shown here is derived from an EMBL/GenBank/DDBJ whole genome shotgun (WGS) entry which is preliminary data.</text>
</comment>
<accession>A0AAD5K9M5</accession>
<evidence type="ECO:0000259" key="8">
    <source>
        <dbReference type="Pfam" id="PF07976"/>
    </source>
</evidence>
<evidence type="ECO:0000256" key="1">
    <source>
        <dbReference type="ARBA" id="ARBA00001974"/>
    </source>
</evidence>
<evidence type="ECO:0000256" key="5">
    <source>
        <dbReference type="ARBA" id="ARBA00023002"/>
    </source>
</evidence>
<comment type="cofactor">
    <cofactor evidence="1">
        <name>FAD</name>
        <dbReference type="ChEBI" id="CHEBI:57692"/>
    </cofactor>
</comment>
<feature type="compositionally biased region" description="Polar residues" evidence="6">
    <location>
        <begin position="509"/>
        <end position="525"/>
    </location>
</feature>
<protein>
    <submittedName>
        <fullName evidence="9">FAD binding domain-containing protein</fullName>
    </submittedName>
</protein>
<dbReference type="SUPFAM" id="SSF51905">
    <property type="entry name" value="FAD/NAD(P)-binding domain"/>
    <property type="match status" value="1"/>
</dbReference>
<evidence type="ECO:0000313" key="10">
    <source>
        <dbReference type="Proteomes" id="UP001209540"/>
    </source>
</evidence>
<dbReference type="InterPro" id="IPR012941">
    <property type="entry name" value="Phe_hydrox_C_dim_dom"/>
</dbReference>
<feature type="compositionally biased region" description="Low complexity" evidence="6">
    <location>
        <begin position="526"/>
        <end position="548"/>
    </location>
</feature>
<feature type="region of interest" description="Disordered" evidence="6">
    <location>
        <begin position="592"/>
        <end position="624"/>
    </location>
</feature>
<dbReference type="PANTHER" id="PTHR43004">
    <property type="entry name" value="TRK SYSTEM POTASSIUM UPTAKE PROTEIN"/>
    <property type="match status" value="1"/>
</dbReference>
<dbReference type="EMBL" id="JAIXMP010000003">
    <property type="protein sequence ID" value="KAI9275744.1"/>
    <property type="molecule type" value="Genomic_DNA"/>
</dbReference>
<keyword evidence="4" id="KW-0274">FAD</keyword>
<gene>
    <name evidence="9" type="ORF">BDA99DRAFT_496362</name>
</gene>
<keyword evidence="10" id="KW-1185">Reference proteome</keyword>
<feature type="domain" description="Phenol hydroxylase-like C-terminal dimerisation" evidence="8">
    <location>
        <begin position="773"/>
        <end position="872"/>
    </location>
</feature>
<dbReference type="Gene3D" id="3.30.9.10">
    <property type="entry name" value="D-Amino Acid Oxidase, subunit A, domain 2"/>
    <property type="match status" value="1"/>
</dbReference>
<name>A0AAD5K9M5_9FUNG</name>
<feature type="compositionally biased region" description="Low complexity" evidence="6">
    <location>
        <begin position="566"/>
        <end position="577"/>
    </location>
</feature>
<dbReference type="InterPro" id="IPR002938">
    <property type="entry name" value="FAD-bd"/>
</dbReference>
<organism evidence="9 10">
    <name type="scientific">Phascolomyces articulosus</name>
    <dbReference type="NCBI Taxonomy" id="60185"/>
    <lineage>
        <taxon>Eukaryota</taxon>
        <taxon>Fungi</taxon>
        <taxon>Fungi incertae sedis</taxon>
        <taxon>Mucoromycota</taxon>
        <taxon>Mucoromycotina</taxon>
        <taxon>Mucoromycetes</taxon>
        <taxon>Mucorales</taxon>
        <taxon>Lichtheimiaceae</taxon>
        <taxon>Phascolomyces</taxon>
    </lineage>
</organism>
<dbReference type="Pfam" id="PF07976">
    <property type="entry name" value="Phe_hydrox_dim"/>
    <property type="match status" value="1"/>
</dbReference>
<dbReference type="AlphaFoldDB" id="A0AAD5K9M5"/>
<keyword evidence="5" id="KW-0560">Oxidoreductase</keyword>
<proteinExistence type="inferred from homology"/>
<evidence type="ECO:0000259" key="7">
    <source>
        <dbReference type="Pfam" id="PF01494"/>
    </source>
</evidence>
<evidence type="ECO:0000256" key="3">
    <source>
        <dbReference type="ARBA" id="ARBA00022630"/>
    </source>
</evidence>
<dbReference type="InterPro" id="IPR050641">
    <property type="entry name" value="RIFMO-like"/>
</dbReference>